<dbReference type="GO" id="GO:0005506">
    <property type="term" value="F:iron ion binding"/>
    <property type="evidence" value="ECO:0007669"/>
    <property type="project" value="InterPro"/>
</dbReference>
<comment type="similarity">
    <text evidence="1">Belongs to the cytochrome P450 family.</text>
</comment>
<reference evidence="3" key="2">
    <citation type="submission" date="2021-01" db="UniProtKB">
        <authorList>
            <consortium name="EnsemblMetazoa"/>
        </authorList>
    </citation>
    <scope>IDENTIFICATION</scope>
</reference>
<accession>A0A7M7RGH9</accession>
<dbReference type="OrthoDB" id="1470350at2759"/>
<dbReference type="EnsemblMetazoa" id="XM_787803">
    <property type="protein sequence ID" value="XP_792896"/>
    <property type="gene ID" value="LOC588102"/>
</dbReference>
<sequence length="369" mass="41397">MLDFAIFAVTFIILLVGLLIYIYPTTPQKTTTVPGLEPSDPVKGNLDEIGDAGSLHQFLTKLHAEHGDIASFYFTDQLCVSITSPELFKEHQAVFNRPALLFKLFEPLITPDSIQYANGGDGRKRRDLTDRCFGFQALQNFIGVFNKITEQLVKKISALPPGEHISLHGTGLGLAIKGIMLTSFGDYFQDDKSITSFRKDYDFVWGEMEARLDGNMPDEGSNRVKTFEEARERMYATIQAVIKFRRSNPPSQDKEVFIDVLLKADYPPGRLQADLLTYVIGGFHTSGNLFAWALFFLAEDDKIQEKLYNHVIDIVGKTGEVSMEDIAEMTYMRQVIDETLRVSILAPTLPGTRTLTSSSEVMSFPRGLQ</sequence>
<evidence type="ECO:0000313" key="3">
    <source>
        <dbReference type="EnsemblMetazoa" id="XP_792896"/>
    </source>
</evidence>
<dbReference type="GeneID" id="588102"/>
<dbReference type="RefSeq" id="XP_792896.3">
    <property type="nucleotide sequence ID" value="XM_787803.5"/>
</dbReference>
<keyword evidence="4" id="KW-1185">Reference proteome</keyword>
<feature type="transmembrane region" description="Helical" evidence="2">
    <location>
        <begin position="6"/>
        <end position="23"/>
    </location>
</feature>
<dbReference type="Gene3D" id="1.10.630.10">
    <property type="entry name" value="Cytochrome P450"/>
    <property type="match status" value="1"/>
</dbReference>
<dbReference type="InterPro" id="IPR001128">
    <property type="entry name" value="Cyt_P450"/>
</dbReference>
<dbReference type="SUPFAM" id="SSF48264">
    <property type="entry name" value="Cytochrome P450"/>
    <property type="match status" value="1"/>
</dbReference>
<dbReference type="Pfam" id="PF00067">
    <property type="entry name" value="p450"/>
    <property type="match status" value="1"/>
</dbReference>
<organism evidence="3 4">
    <name type="scientific">Strongylocentrotus purpuratus</name>
    <name type="common">Purple sea urchin</name>
    <dbReference type="NCBI Taxonomy" id="7668"/>
    <lineage>
        <taxon>Eukaryota</taxon>
        <taxon>Metazoa</taxon>
        <taxon>Echinodermata</taxon>
        <taxon>Eleutherozoa</taxon>
        <taxon>Echinozoa</taxon>
        <taxon>Echinoidea</taxon>
        <taxon>Euechinoidea</taxon>
        <taxon>Echinacea</taxon>
        <taxon>Camarodonta</taxon>
        <taxon>Echinidea</taxon>
        <taxon>Strongylocentrotidae</taxon>
        <taxon>Strongylocentrotus</taxon>
    </lineage>
</organism>
<keyword evidence="2" id="KW-1133">Transmembrane helix</keyword>
<dbReference type="AlphaFoldDB" id="A0A7M7RGH9"/>
<proteinExistence type="inferred from homology"/>
<dbReference type="InterPro" id="IPR036396">
    <property type="entry name" value="Cyt_P450_sf"/>
</dbReference>
<dbReference type="OMA" id="FRDDANI"/>
<evidence type="ECO:0000256" key="2">
    <source>
        <dbReference type="SAM" id="Phobius"/>
    </source>
</evidence>
<dbReference type="PANTHER" id="PTHR24280:SF4">
    <property type="entry name" value="CYTOCHROME P450 20A1"/>
    <property type="match status" value="1"/>
</dbReference>
<dbReference type="CTD" id="57404"/>
<dbReference type="PANTHER" id="PTHR24280">
    <property type="entry name" value="CYTOCHROME P450 20A1"/>
    <property type="match status" value="1"/>
</dbReference>
<dbReference type="KEGG" id="spu:588102"/>
<dbReference type="Proteomes" id="UP000007110">
    <property type="component" value="Unassembled WGS sequence"/>
</dbReference>
<keyword evidence="2" id="KW-0472">Membrane</keyword>
<dbReference type="InParanoid" id="A0A7M7RGH9"/>
<dbReference type="GO" id="GO:0020037">
    <property type="term" value="F:heme binding"/>
    <property type="evidence" value="ECO:0007669"/>
    <property type="project" value="InterPro"/>
</dbReference>
<name>A0A7M7RGH9_STRPU</name>
<reference evidence="4" key="1">
    <citation type="submission" date="2015-02" db="EMBL/GenBank/DDBJ databases">
        <title>Genome sequencing for Strongylocentrotus purpuratus.</title>
        <authorList>
            <person name="Murali S."/>
            <person name="Liu Y."/>
            <person name="Vee V."/>
            <person name="English A."/>
            <person name="Wang M."/>
            <person name="Skinner E."/>
            <person name="Han Y."/>
            <person name="Muzny D.M."/>
            <person name="Worley K.C."/>
            <person name="Gibbs R.A."/>
        </authorList>
    </citation>
    <scope>NUCLEOTIDE SEQUENCE</scope>
</reference>
<dbReference type="GO" id="GO:0004497">
    <property type="term" value="F:monooxygenase activity"/>
    <property type="evidence" value="ECO:0007669"/>
    <property type="project" value="InterPro"/>
</dbReference>
<evidence type="ECO:0000256" key="1">
    <source>
        <dbReference type="ARBA" id="ARBA00010617"/>
    </source>
</evidence>
<dbReference type="FunCoup" id="A0A7M7RGH9">
    <property type="interactions" value="901"/>
</dbReference>
<dbReference type="InterPro" id="IPR052666">
    <property type="entry name" value="CYP450_20A1-like"/>
</dbReference>
<keyword evidence="2" id="KW-0812">Transmembrane</keyword>
<protein>
    <submittedName>
        <fullName evidence="3">Uncharacterized protein</fullName>
    </submittedName>
</protein>
<dbReference type="GO" id="GO:0016705">
    <property type="term" value="F:oxidoreductase activity, acting on paired donors, with incorporation or reduction of molecular oxygen"/>
    <property type="evidence" value="ECO:0007669"/>
    <property type="project" value="InterPro"/>
</dbReference>
<evidence type="ECO:0000313" key="4">
    <source>
        <dbReference type="Proteomes" id="UP000007110"/>
    </source>
</evidence>